<evidence type="ECO:0000256" key="2">
    <source>
        <dbReference type="ARBA" id="ARBA00023015"/>
    </source>
</evidence>
<dbReference type="SUPFAM" id="SSF53822">
    <property type="entry name" value="Periplasmic binding protein-like I"/>
    <property type="match status" value="1"/>
</dbReference>
<accession>A0AAE3DTU9</accession>
<feature type="domain" description="HTH gntR-type" evidence="5">
    <location>
        <begin position="3"/>
        <end position="71"/>
    </location>
</feature>
<dbReference type="InterPro" id="IPR046335">
    <property type="entry name" value="LacI/GalR-like_sensor"/>
</dbReference>
<dbReference type="RefSeq" id="WP_227615624.1">
    <property type="nucleotide sequence ID" value="NZ_JAJEPR010000022.1"/>
</dbReference>
<dbReference type="PANTHER" id="PTHR30146:SF95">
    <property type="entry name" value="RIBOSE OPERON REPRESSOR"/>
    <property type="match status" value="1"/>
</dbReference>
<organism evidence="6 7">
    <name type="scientific">Fusicatenibacter faecihominis</name>
    <dbReference type="NCBI Taxonomy" id="2881276"/>
    <lineage>
        <taxon>Bacteria</taxon>
        <taxon>Bacillati</taxon>
        <taxon>Bacillota</taxon>
        <taxon>Clostridia</taxon>
        <taxon>Lachnospirales</taxon>
        <taxon>Lachnospiraceae</taxon>
        <taxon>Fusicatenibacter</taxon>
    </lineage>
</organism>
<keyword evidence="1" id="KW-0678">Repressor</keyword>
<evidence type="ECO:0000256" key="4">
    <source>
        <dbReference type="ARBA" id="ARBA00023163"/>
    </source>
</evidence>
<gene>
    <name evidence="6" type="ORF">LKD71_12220</name>
</gene>
<dbReference type="GO" id="GO:0000976">
    <property type="term" value="F:transcription cis-regulatory region binding"/>
    <property type="evidence" value="ECO:0007669"/>
    <property type="project" value="TreeGrafter"/>
</dbReference>
<sequence length="369" mass="40516">MDEPLYLKIYQSLKQDIENGVYKPGDQVPTEGGLADLFHVSKITSKRALNMLAEEGLLSRQKGRGTFVSHKTSTPAVSNFAKASSFSGDFLPRIGLIYPEMNGHFGLETVTAIADACHGKAHLFFALSHDDQKREEEAILSMSSAPVDGLIVFPGTSQFLNPRLLQMVIDKYPLVLIDQNIQIIQQTSVGTDNALAVSQGLSYISSQGHKNVGILLPTIDNSVLQERCDAVFQYSAITGFPLKQELWLKDLGHSSEIVSEESIDRIALHLTEHPEITALFAFQYPLAVAADQAARRIGRTTGKDLSILCFDSPLPLFGRPQFTHLHQDEAAIGEKAVELLLELISHPVQAPQNVKIPAKLVEGESFFTL</sequence>
<evidence type="ECO:0000259" key="5">
    <source>
        <dbReference type="PROSITE" id="PS50949"/>
    </source>
</evidence>
<dbReference type="FunFam" id="1.10.10.10:FF:000079">
    <property type="entry name" value="GntR family transcriptional regulator"/>
    <property type="match status" value="1"/>
</dbReference>
<keyword evidence="4" id="KW-0804">Transcription</keyword>
<dbReference type="Gene3D" id="3.40.50.2300">
    <property type="match status" value="2"/>
</dbReference>
<keyword evidence="2" id="KW-0805">Transcription regulation</keyword>
<dbReference type="InterPro" id="IPR028082">
    <property type="entry name" value="Peripla_BP_I"/>
</dbReference>
<evidence type="ECO:0000313" key="7">
    <source>
        <dbReference type="Proteomes" id="UP001197875"/>
    </source>
</evidence>
<dbReference type="Pfam" id="PF00392">
    <property type="entry name" value="GntR"/>
    <property type="match status" value="1"/>
</dbReference>
<keyword evidence="3" id="KW-0238">DNA-binding</keyword>
<dbReference type="InterPro" id="IPR036388">
    <property type="entry name" value="WH-like_DNA-bd_sf"/>
</dbReference>
<dbReference type="CDD" id="cd06267">
    <property type="entry name" value="PBP1_LacI_sugar_binding-like"/>
    <property type="match status" value="1"/>
</dbReference>
<dbReference type="PROSITE" id="PS50949">
    <property type="entry name" value="HTH_GNTR"/>
    <property type="match status" value="1"/>
</dbReference>
<comment type="caution">
    <text evidence="6">The sequence shown here is derived from an EMBL/GenBank/DDBJ whole genome shotgun (WGS) entry which is preliminary data.</text>
</comment>
<name>A0AAE3DTU9_9FIRM</name>
<dbReference type="InterPro" id="IPR036390">
    <property type="entry name" value="WH_DNA-bd_sf"/>
</dbReference>
<dbReference type="PANTHER" id="PTHR30146">
    <property type="entry name" value="LACI-RELATED TRANSCRIPTIONAL REPRESSOR"/>
    <property type="match status" value="1"/>
</dbReference>
<dbReference type="CDD" id="cd07377">
    <property type="entry name" value="WHTH_GntR"/>
    <property type="match status" value="1"/>
</dbReference>
<dbReference type="SMART" id="SM00345">
    <property type="entry name" value="HTH_GNTR"/>
    <property type="match status" value="1"/>
</dbReference>
<keyword evidence="7" id="KW-1185">Reference proteome</keyword>
<dbReference type="AlphaFoldDB" id="A0AAE3DTU9"/>
<dbReference type="SUPFAM" id="SSF46785">
    <property type="entry name" value="Winged helix' DNA-binding domain"/>
    <property type="match status" value="1"/>
</dbReference>
<reference evidence="6 7" key="1">
    <citation type="submission" date="2021-10" db="EMBL/GenBank/DDBJ databases">
        <title>Anaerobic single-cell dispensing facilitates the cultivation of human gut bacteria.</title>
        <authorList>
            <person name="Afrizal A."/>
        </authorList>
    </citation>
    <scope>NUCLEOTIDE SEQUENCE [LARGE SCALE GENOMIC DNA]</scope>
    <source>
        <strain evidence="6 7">CLA-AA-H277</strain>
    </source>
</reference>
<evidence type="ECO:0000256" key="1">
    <source>
        <dbReference type="ARBA" id="ARBA00022491"/>
    </source>
</evidence>
<evidence type="ECO:0000313" key="6">
    <source>
        <dbReference type="EMBL" id="MCC2190552.1"/>
    </source>
</evidence>
<dbReference type="Gene3D" id="1.10.10.10">
    <property type="entry name" value="Winged helix-like DNA-binding domain superfamily/Winged helix DNA-binding domain"/>
    <property type="match status" value="1"/>
</dbReference>
<dbReference type="Pfam" id="PF13377">
    <property type="entry name" value="Peripla_BP_3"/>
    <property type="match status" value="1"/>
</dbReference>
<proteinExistence type="predicted"/>
<dbReference type="EMBL" id="JAJEPR010000022">
    <property type="protein sequence ID" value="MCC2190552.1"/>
    <property type="molecule type" value="Genomic_DNA"/>
</dbReference>
<dbReference type="GO" id="GO:0003700">
    <property type="term" value="F:DNA-binding transcription factor activity"/>
    <property type="evidence" value="ECO:0007669"/>
    <property type="project" value="InterPro"/>
</dbReference>
<dbReference type="Proteomes" id="UP001197875">
    <property type="component" value="Unassembled WGS sequence"/>
</dbReference>
<protein>
    <submittedName>
        <fullName evidence="6">GntR family transcriptional regulator</fullName>
    </submittedName>
</protein>
<evidence type="ECO:0000256" key="3">
    <source>
        <dbReference type="ARBA" id="ARBA00023125"/>
    </source>
</evidence>
<dbReference type="InterPro" id="IPR000524">
    <property type="entry name" value="Tscrpt_reg_HTH_GntR"/>
</dbReference>